<dbReference type="AlphaFoldDB" id="A0A3N4IHJ8"/>
<dbReference type="EMBL" id="ML119660">
    <property type="protein sequence ID" value="RPA84158.1"/>
    <property type="molecule type" value="Genomic_DNA"/>
</dbReference>
<dbReference type="Proteomes" id="UP000275078">
    <property type="component" value="Unassembled WGS sequence"/>
</dbReference>
<sequence length="330" mass="38395">MSCLLTVRPHPPYNNTNLVRSITNSSSLNINLTSLSPFGLRQFTDVRALLDQQSLSPEHQPSHLKTRTTFDHQYTSSLSLPRITTTQLNNKPSHLHPNPPNITMHKLTVQDVLPFYTNTPIVSSSDEEAALKAVDAATLQTLVFDTDLEWPFPEFSVHDPTEERRAAREKKLAIEQLARRERAARRSKRAKEVKRQQELFRHHSLRSTGLGCYGFELSCTDSDSVERSVRREIERELRRKKEFEKAELMNAWGGSVERETMPVRYLFEGQSDESGSEAEELREKVRVMQTSWMQMERLKRRNREKRRVEKRTLMKELGIKKVKRSRHFGL</sequence>
<evidence type="ECO:0000313" key="2">
    <source>
        <dbReference type="Proteomes" id="UP000275078"/>
    </source>
</evidence>
<proteinExistence type="predicted"/>
<keyword evidence="2" id="KW-1185">Reference proteome</keyword>
<protein>
    <submittedName>
        <fullName evidence="1">Uncharacterized protein</fullName>
    </submittedName>
</protein>
<gene>
    <name evidence="1" type="ORF">BJ508DRAFT_359862</name>
</gene>
<organism evidence="1 2">
    <name type="scientific">Ascobolus immersus RN42</name>
    <dbReference type="NCBI Taxonomy" id="1160509"/>
    <lineage>
        <taxon>Eukaryota</taxon>
        <taxon>Fungi</taxon>
        <taxon>Dikarya</taxon>
        <taxon>Ascomycota</taxon>
        <taxon>Pezizomycotina</taxon>
        <taxon>Pezizomycetes</taxon>
        <taxon>Pezizales</taxon>
        <taxon>Ascobolaceae</taxon>
        <taxon>Ascobolus</taxon>
    </lineage>
</organism>
<reference evidence="1 2" key="1">
    <citation type="journal article" date="2018" name="Nat. Ecol. Evol.">
        <title>Pezizomycetes genomes reveal the molecular basis of ectomycorrhizal truffle lifestyle.</title>
        <authorList>
            <person name="Murat C."/>
            <person name="Payen T."/>
            <person name="Noel B."/>
            <person name="Kuo A."/>
            <person name="Morin E."/>
            <person name="Chen J."/>
            <person name="Kohler A."/>
            <person name="Krizsan K."/>
            <person name="Balestrini R."/>
            <person name="Da Silva C."/>
            <person name="Montanini B."/>
            <person name="Hainaut M."/>
            <person name="Levati E."/>
            <person name="Barry K.W."/>
            <person name="Belfiori B."/>
            <person name="Cichocki N."/>
            <person name="Clum A."/>
            <person name="Dockter R.B."/>
            <person name="Fauchery L."/>
            <person name="Guy J."/>
            <person name="Iotti M."/>
            <person name="Le Tacon F."/>
            <person name="Lindquist E.A."/>
            <person name="Lipzen A."/>
            <person name="Malagnac F."/>
            <person name="Mello A."/>
            <person name="Molinier V."/>
            <person name="Miyauchi S."/>
            <person name="Poulain J."/>
            <person name="Riccioni C."/>
            <person name="Rubini A."/>
            <person name="Sitrit Y."/>
            <person name="Splivallo R."/>
            <person name="Traeger S."/>
            <person name="Wang M."/>
            <person name="Zifcakova L."/>
            <person name="Wipf D."/>
            <person name="Zambonelli A."/>
            <person name="Paolocci F."/>
            <person name="Nowrousian M."/>
            <person name="Ottonello S."/>
            <person name="Baldrian P."/>
            <person name="Spatafora J.W."/>
            <person name="Henrissat B."/>
            <person name="Nagy L.G."/>
            <person name="Aury J.M."/>
            <person name="Wincker P."/>
            <person name="Grigoriev I.V."/>
            <person name="Bonfante P."/>
            <person name="Martin F.M."/>
        </authorList>
    </citation>
    <scope>NUCLEOTIDE SEQUENCE [LARGE SCALE GENOMIC DNA]</scope>
    <source>
        <strain evidence="1 2">RN42</strain>
    </source>
</reference>
<accession>A0A3N4IHJ8</accession>
<name>A0A3N4IHJ8_ASCIM</name>
<evidence type="ECO:0000313" key="1">
    <source>
        <dbReference type="EMBL" id="RPA84158.1"/>
    </source>
</evidence>